<dbReference type="RefSeq" id="WP_114851041.1">
    <property type="nucleotide sequence ID" value="NZ_BAAAWP010000001.1"/>
</dbReference>
<comment type="caution">
    <text evidence="1">The sequence shown here is derived from an EMBL/GenBank/DDBJ whole genome shotgun (WGS) entry which is preliminary data.</text>
</comment>
<sequence>MGQITFRNVFRALSPEPMHWLITELWMTAIPGSSVDVLDLERKVSKADGQGAWFSHLEMVRIAENCDQMIDGEFLGYLTASGSESPVPVVRIDFFDSATATVIIDETALSVSSELEELLGVGVPQSVMETRASEI</sequence>
<name>A0A850DVP3_9MICO</name>
<gene>
    <name evidence="1" type="ORF">HP467_10500</name>
</gene>
<dbReference type="Proteomes" id="UP000539146">
    <property type="component" value="Unassembled WGS sequence"/>
</dbReference>
<protein>
    <submittedName>
        <fullName evidence="1">Uncharacterized protein</fullName>
    </submittedName>
</protein>
<evidence type="ECO:0000313" key="1">
    <source>
        <dbReference type="EMBL" id="NUU28535.1"/>
    </source>
</evidence>
<evidence type="ECO:0000313" key="2">
    <source>
        <dbReference type="Proteomes" id="UP000539146"/>
    </source>
</evidence>
<dbReference type="AlphaFoldDB" id="A0A850DVP3"/>
<proteinExistence type="predicted"/>
<dbReference type="EMBL" id="JABMCG010000106">
    <property type="protein sequence ID" value="NUU28535.1"/>
    <property type="molecule type" value="Genomic_DNA"/>
</dbReference>
<organism evidence="1 2">
    <name type="scientific">Curtobacterium citreum</name>
    <dbReference type="NCBI Taxonomy" id="2036"/>
    <lineage>
        <taxon>Bacteria</taxon>
        <taxon>Bacillati</taxon>
        <taxon>Actinomycetota</taxon>
        <taxon>Actinomycetes</taxon>
        <taxon>Micrococcales</taxon>
        <taxon>Microbacteriaceae</taxon>
        <taxon>Curtobacterium</taxon>
    </lineage>
</organism>
<accession>A0A850DVP3</accession>
<reference evidence="1 2" key="1">
    <citation type="submission" date="2020-05" db="EMBL/GenBank/DDBJ databases">
        <title>Genome Sequencing of Type Strains.</title>
        <authorList>
            <person name="Lemaire J.F."/>
            <person name="Inderbitzin P."/>
            <person name="Gregorio O.A."/>
            <person name="Collins S.B."/>
            <person name="Wespe N."/>
            <person name="Knight-Connoni V."/>
        </authorList>
    </citation>
    <scope>NUCLEOTIDE SEQUENCE [LARGE SCALE GENOMIC DNA]</scope>
    <source>
        <strain evidence="1 2">DSM 20512</strain>
    </source>
</reference>